<name>A0A261XY22_9FUNG</name>
<protein>
    <submittedName>
        <fullName evidence="3">Uncharacterized protein</fullName>
    </submittedName>
</protein>
<dbReference type="OrthoDB" id="2282566at2759"/>
<evidence type="ECO:0000313" key="4">
    <source>
        <dbReference type="Proteomes" id="UP000242875"/>
    </source>
</evidence>
<feature type="compositionally biased region" description="Polar residues" evidence="1">
    <location>
        <begin position="388"/>
        <end position="414"/>
    </location>
</feature>
<feature type="compositionally biased region" description="Basic and acidic residues" evidence="1">
    <location>
        <begin position="240"/>
        <end position="253"/>
    </location>
</feature>
<proteinExistence type="predicted"/>
<dbReference type="Proteomes" id="UP000242875">
    <property type="component" value="Unassembled WGS sequence"/>
</dbReference>
<accession>A0A261XY22</accession>
<dbReference type="AlphaFoldDB" id="A0A261XY22"/>
<feature type="compositionally biased region" description="Polar residues" evidence="1">
    <location>
        <begin position="219"/>
        <end position="236"/>
    </location>
</feature>
<feature type="region of interest" description="Disordered" evidence="1">
    <location>
        <begin position="289"/>
        <end position="314"/>
    </location>
</feature>
<feature type="region of interest" description="Disordered" evidence="1">
    <location>
        <begin position="219"/>
        <end position="253"/>
    </location>
</feature>
<gene>
    <name evidence="3" type="ORF">BZG36_04524</name>
</gene>
<feature type="compositionally biased region" description="Low complexity" evidence="1">
    <location>
        <begin position="464"/>
        <end position="475"/>
    </location>
</feature>
<organism evidence="3 4">
    <name type="scientific">Bifiguratus adelaidae</name>
    <dbReference type="NCBI Taxonomy" id="1938954"/>
    <lineage>
        <taxon>Eukaryota</taxon>
        <taxon>Fungi</taxon>
        <taxon>Fungi incertae sedis</taxon>
        <taxon>Mucoromycota</taxon>
        <taxon>Mucoromycotina</taxon>
        <taxon>Endogonomycetes</taxon>
        <taxon>Endogonales</taxon>
        <taxon>Endogonales incertae sedis</taxon>
        <taxon>Bifiguratus</taxon>
    </lineage>
</organism>
<comment type="caution">
    <text evidence="3">The sequence shown here is derived from an EMBL/GenBank/DDBJ whole genome shotgun (WGS) entry which is preliminary data.</text>
</comment>
<reference evidence="3 4" key="1">
    <citation type="journal article" date="2017" name="Mycologia">
        <title>Bifiguratus adelaidae, gen. et sp. nov., a new member of Mucoromycotina in endophytic and soil-dwelling habitats.</title>
        <authorList>
            <person name="Torres-Cruz T.J."/>
            <person name="Billingsley Tobias T.L."/>
            <person name="Almatruk M."/>
            <person name="Hesse C."/>
            <person name="Kuske C.R."/>
            <person name="Desiro A."/>
            <person name="Benucci G.M."/>
            <person name="Bonito G."/>
            <person name="Stajich J.E."/>
            <person name="Dunlap C."/>
            <person name="Arnold A.E."/>
            <person name="Porras-Alfaro A."/>
        </authorList>
    </citation>
    <scope>NUCLEOTIDE SEQUENCE [LARGE SCALE GENOMIC DNA]</scope>
    <source>
        <strain evidence="3 4">AZ0501</strain>
    </source>
</reference>
<evidence type="ECO:0000256" key="2">
    <source>
        <dbReference type="SAM" id="Phobius"/>
    </source>
</evidence>
<sequence>MGQTGVCSGPSSGGGSHTNAGAIAGGVVGGIAGIALFAALFLFIVRRRNQAPKRFNRGRGITPSMIFTDDVDENGFSGTDNSGGGVRRTNSTTRFYNYGFADKHMSFGSGMPPLAANTRAAFDAYYGIGAASRNAAANYANEQVNMETTAVPREVDPTRQSTSSARLSKYNYLTKAFSQLRTSYAPSQAGRDSMTLSESDFQQQMTYNSRKLHQNVTNMNLNNGGQSGEGHSTASMGDNARSETTRDSNPLSHHDSLLLGLEDFVLQPLDAAKQADRYKMRSIYSTYSDTLPRSFNDDASSPPPFAPPSYTAKETQVATPILKQFASSNLDVKRDGNARVSEISRGSGFLTLHAPLFKSHEADISPEPSPTFPKRYSPTTVPPIRSPSVKSNDGPTSPQALTASDAQNQSNQPLSPEVKPEEDEAVPRPTGNGAQRGISLGDEEIIDPIKPMRPSDDGIPKVTAPPGHALPAAPGSDTQSDMTSLDRSSSHLAPSPIGVVRDSIISDVSVESDYNPFRKMQPSGRNYGYF</sequence>
<evidence type="ECO:0000256" key="1">
    <source>
        <dbReference type="SAM" id="MobiDB-lite"/>
    </source>
</evidence>
<feature type="transmembrane region" description="Helical" evidence="2">
    <location>
        <begin position="20"/>
        <end position="45"/>
    </location>
</feature>
<feature type="compositionally biased region" description="Polar residues" evidence="1">
    <location>
        <begin position="476"/>
        <end position="492"/>
    </location>
</feature>
<keyword evidence="2" id="KW-1133">Transmembrane helix</keyword>
<dbReference type="EMBL" id="MVBO01000097">
    <property type="protein sequence ID" value="OZJ03218.1"/>
    <property type="molecule type" value="Genomic_DNA"/>
</dbReference>
<keyword evidence="2" id="KW-0812">Transmembrane</keyword>
<keyword evidence="4" id="KW-1185">Reference proteome</keyword>
<evidence type="ECO:0000313" key="3">
    <source>
        <dbReference type="EMBL" id="OZJ03218.1"/>
    </source>
</evidence>
<keyword evidence="2" id="KW-0472">Membrane</keyword>
<feature type="region of interest" description="Disordered" evidence="1">
    <location>
        <begin position="361"/>
        <end position="496"/>
    </location>
</feature>